<organism evidence="1 2">
    <name type="scientific">Nonomuraea aridisoli</name>
    <dbReference type="NCBI Taxonomy" id="2070368"/>
    <lineage>
        <taxon>Bacteria</taxon>
        <taxon>Bacillati</taxon>
        <taxon>Actinomycetota</taxon>
        <taxon>Actinomycetes</taxon>
        <taxon>Streptosporangiales</taxon>
        <taxon>Streptosporangiaceae</taxon>
        <taxon>Nonomuraea</taxon>
    </lineage>
</organism>
<sequence>MDITIDHDPVAADVVLDAGPVGKLSVRARPDLVTGTLACHVSNPKITGTFTLEPAFDLDDVDPGTTRLIIHYGGALPPGARFGRHRPDRPVIHRTTCLVDCSVFDAERAREGARTPRELGLDVVWRRDACSRHHNAPVPRRVAHQVAAVLAALALHWLDRPDLDQLRRAAARRAIRRHFLLVRQWEAITQHEATLARLRRQFTRMQELLHEEPSGVAPIGGR</sequence>
<comment type="caution">
    <text evidence="1">The sequence shown here is derived from an EMBL/GenBank/DDBJ whole genome shotgun (WGS) entry which is preliminary data.</text>
</comment>
<accession>A0A2W2EBL4</accession>
<proteinExistence type="predicted"/>
<dbReference type="EMBL" id="POUD01000032">
    <property type="protein sequence ID" value="PZG19913.1"/>
    <property type="molecule type" value="Genomic_DNA"/>
</dbReference>
<keyword evidence="2" id="KW-1185">Reference proteome</keyword>
<protein>
    <submittedName>
        <fullName evidence="1">Uncharacterized protein</fullName>
    </submittedName>
</protein>
<evidence type="ECO:0000313" key="1">
    <source>
        <dbReference type="EMBL" id="PZG19913.1"/>
    </source>
</evidence>
<gene>
    <name evidence="1" type="ORF">C1J01_10760</name>
</gene>
<dbReference type="RefSeq" id="WP_111178779.1">
    <property type="nucleotide sequence ID" value="NZ_POUD01000032.1"/>
</dbReference>
<dbReference type="Proteomes" id="UP000249304">
    <property type="component" value="Unassembled WGS sequence"/>
</dbReference>
<evidence type="ECO:0000313" key="2">
    <source>
        <dbReference type="Proteomes" id="UP000249304"/>
    </source>
</evidence>
<dbReference type="AlphaFoldDB" id="A0A2W2EBL4"/>
<name>A0A2W2EBL4_9ACTN</name>
<reference evidence="1 2" key="1">
    <citation type="submission" date="2018-01" db="EMBL/GenBank/DDBJ databases">
        <title>Draft genome sequence of Nonomuraea sp. KC333.</title>
        <authorList>
            <person name="Sahin N."/>
            <person name="Saygin H."/>
            <person name="Ay H."/>
        </authorList>
    </citation>
    <scope>NUCLEOTIDE SEQUENCE [LARGE SCALE GENOMIC DNA]</scope>
    <source>
        <strain evidence="1 2">KC333</strain>
    </source>
</reference>
<dbReference type="OrthoDB" id="9890579at2"/>